<dbReference type="AlphaFoldDB" id="A0A8H7EQA6"/>
<evidence type="ECO:0000256" key="1">
    <source>
        <dbReference type="SAM" id="MobiDB-lite"/>
    </source>
</evidence>
<dbReference type="Proteomes" id="UP000605846">
    <property type="component" value="Unassembled WGS sequence"/>
</dbReference>
<evidence type="ECO:0000313" key="2">
    <source>
        <dbReference type="EMBL" id="KAF7726739.1"/>
    </source>
</evidence>
<name>A0A8H7EQA6_9FUNG</name>
<protein>
    <submittedName>
        <fullName evidence="2">Uncharacterized protein</fullName>
    </submittedName>
</protein>
<organism evidence="2 3">
    <name type="scientific">Apophysomyces ossiformis</name>
    <dbReference type="NCBI Taxonomy" id="679940"/>
    <lineage>
        <taxon>Eukaryota</taxon>
        <taxon>Fungi</taxon>
        <taxon>Fungi incertae sedis</taxon>
        <taxon>Mucoromycota</taxon>
        <taxon>Mucoromycotina</taxon>
        <taxon>Mucoromycetes</taxon>
        <taxon>Mucorales</taxon>
        <taxon>Mucorineae</taxon>
        <taxon>Mucoraceae</taxon>
        <taxon>Apophysomyces</taxon>
    </lineage>
</organism>
<proteinExistence type="predicted"/>
<feature type="compositionally biased region" description="Polar residues" evidence="1">
    <location>
        <begin position="13"/>
        <end position="33"/>
    </location>
</feature>
<evidence type="ECO:0000313" key="3">
    <source>
        <dbReference type="Proteomes" id="UP000605846"/>
    </source>
</evidence>
<feature type="compositionally biased region" description="Basic and acidic residues" evidence="1">
    <location>
        <begin position="55"/>
        <end position="64"/>
    </location>
</feature>
<accession>A0A8H7EQA6</accession>
<comment type="caution">
    <text evidence="2">The sequence shown here is derived from an EMBL/GenBank/DDBJ whole genome shotgun (WGS) entry which is preliminary data.</text>
</comment>
<feature type="compositionally biased region" description="Low complexity" evidence="1">
    <location>
        <begin position="40"/>
        <end position="49"/>
    </location>
</feature>
<gene>
    <name evidence="2" type="ORF">EC973_008513</name>
</gene>
<sequence length="223" mass="25487">MGSSFSKNRKSNKVSQLETVSFTRRSSKASNKQFLRLIESIRSTTSSKPSSRRRYSMENDDRSIADTISEQSEVSDRSAPKAIQIRIQRENGFGDHTHDSFESAAAAAAAAAQATGYMDLSDDEEIADSCSPRVLTRPRTPSPLSGSLNVAKMENGQYPERLFCSQQSNYPPPFIKPDKTQHEDMTLEEFRPRWLSERVIKDLFTLPERDPERRMERDRYWPQ</sequence>
<dbReference type="EMBL" id="JABAYA010000073">
    <property type="protein sequence ID" value="KAF7726739.1"/>
    <property type="molecule type" value="Genomic_DNA"/>
</dbReference>
<keyword evidence="3" id="KW-1185">Reference proteome</keyword>
<feature type="region of interest" description="Disordered" evidence="1">
    <location>
        <begin position="1"/>
        <end position="80"/>
    </location>
</feature>
<reference evidence="2" key="1">
    <citation type="submission" date="2020-01" db="EMBL/GenBank/DDBJ databases">
        <title>Genome Sequencing of Three Apophysomyces-Like Fungal Strains Confirms a Novel Fungal Genus in the Mucoromycota with divergent Burkholderia-like Endosymbiotic Bacteria.</title>
        <authorList>
            <person name="Stajich J.E."/>
            <person name="Macias A.M."/>
            <person name="Carter-House D."/>
            <person name="Lovett B."/>
            <person name="Kasson L.R."/>
            <person name="Berry K."/>
            <person name="Grigoriev I."/>
            <person name="Chang Y."/>
            <person name="Spatafora J."/>
            <person name="Kasson M.T."/>
        </authorList>
    </citation>
    <scope>NUCLEOTIDE SEQUENCE</scope>
    <source>
        <strain evidence="2">NRRL A-21654</strain>
    </source>
</reference>